<comment type="catalytic activity">
    <reaction evidence="11">
        <text>Endonucleolytic cleavage of RNA, removing 21 and 42 nucleotides, respectively, from the 5'- and 3'-termini of a 5S-rRNA precursor.</text>
        <dbReference type="EC" id="3.1.26.8"/>
    </reaction>
</comment>
<dbReference type="GO" id="GO:0043822">
    <property type="term" value="F:ribonuclease M5 activity"/>
    <property type="evidence" value="ECO:0007669"/>
    <property type="project" value="UniProtKB-EC"/>
</dbReference>
<dbReference type="HAMAP" id="MF_01469">
    <property type="entry name" value="RNase_M5"/>
    <property type="match status" value="1"/>
</dbReference>
<comment type="subcellular location">
    <subcellularLocation>
        <location evidence="11">Cytoplasm</location>
    </subcellularLocation>
</comment>
<dbReference type="Gene3D" id="3.40.1360.10">
    <property type="match status" value="1"/>
</dbReference>
<evidence type="ECO:0000256" key="7">
    <source>
        <dbReference type="ARBA" id="ARBA00022759"/>
    </source>
</evidence>
<gene>
    <name evidence="11 14" type="primary">rnmV</name>
    <name evidence="14" type="ORF">ACFO5I_07910</name>
</gene>
<evidence type="ECO:0000313" key="15">
    <source>
        <dbReference type="Proteomes" id="UP001595969"/>
    </source>
</evidence>
<organism evidence="14 15">
    <name type="scientific">Enterococcus lemanii</name>
    <dbReference type="NCBI Taxonomy" id="1159752"/>
    <lineage>
        <taxon>Bacteria</taxon>
        <taxon>Bacillati</taxon>
        <taxon>Bacillota</taxon>
        <taxon>Bacilli</taxon>
        <taxon>Lactobacillales</taxon>
        <taxon>Enterococcaceae</taxon>
        <taxon>Enterococcus</taxon>
    </lineage>
</organism>
<comment type="function">
    <text evidence="11">Required for correct processing of both the 5' and 3' ends of 5S rRNA precursor. Cleaves both sides of a double-stranded region yielding mature 5S rRNA in one step.</text>
</comment>
<keyword evidence="1 11" id="KW-0963">Cytoplasm</keyword>
<evidence type="ECO:0000256" key="12">
    <source>
        <dbReference type="NCBIfam" id="TIGR00334"/>
    </source>
</evidence>
<evidence type="ECO:0000256" key="3">
    <source>
        <dbReference type="ARBA" id="ARBA00022552"/>
    </source>
</evidence>
<evidence type="ECO:0000256" key="5">
    <source>
        <dbReference type="ARBA" id="ARBA00022723"/>
    </source>
</evidence>
<keyword evidence="9" id="KW-0460">Magnesium</keyword>
<dbReference type="InterPro" id="IPR006171">
    <property type="entry name" value="TOPRIM_dom"/>
</dbReference>
<dbReference type="SMART" id="SM00493">
    <property type="entry name" value="TOPRIM"/>
    <property type="match status" value="1"/>
</dbReference>
<proteinExistence type="inferred from homology"/>
<dbReference type="EC" id="3.1.26.8" evidence="11 12"/>
<dbReference type="InterPro" id="IPR034141">
    <property type="entry name" value="TOPRIM_RNase_M5-like"/>
</dbReference>
<evidence type="ECO:0000256" key="11">
    <source>
        <dbReference type="HAMAP-Rule" id="MF_01469"/>
    </source>
</evidence>
<evidence type="ECO:0000256" key="4">
    <source>
        <dbReference type="ARBA" id="ARBA00022722"/>
    </source>
</evidence>
<evidence type="ECO:0000256" key="10">
    <source>
        <dbReference type="ARBA" id="ARBA00022884"/>
    </source>
</evidence>
<keyword evidence="6 11" id="KW-0699">rRNA-binding</keyword>
<dbReference type="EMBL" id="JBHSGS010000043">
    <property type="protein sequence ID" value="MFC4719658.1"/>
    <property type="molecule type" value="Genomic_DNA"/>
</dbReference>
<evidence type="ECO:0000256" key="9">
    <source>
        <dbReference type="ARBA" id="ARBA00022842"/>
    </source>
</evidence>
<keyword evidence="3 11" id="KW-0698">rRNA processing</keyword>
<accession>A0ABV9MYH0</accession>
<dbReference type="NCBIfam" id="TIGR00334">
    <property type="entry name" value="5S_RNA_mat_M5"/>
    <property type="match status" value="1"/>
</dbReference>
<keyword evidence="7 11" id="KW-0255">Endonuclease</keyword>
<dbReference type="CDD" id="cd01027">
    <property type="entry name" value="TOPRIM_RNase_M5_like"/>
    <property type="match status" value="1"/>
</dbReference>
<evidence type="ECO:0000313" key="14">
    <source>
        <dbReference type="EMBL" id="MFC4719658.1"/>
    </source>
</evidence>
<keyword evidence="2 11" id="KW-0690">Ribosome biogenesis</keyword>
<evidence type="ECO:0000259" key="13">
    <source>
        <dbReference type="PROSITE" id="PS50880"/>
    </source>
</evidence>
<reference evidence="15" key="1">
    <citation type="journal article" date="2019" name="Int. J. Syst. Evol. Microbiol.">
        <title>The Global Catalogue of Microorganisms (GCM) 10K type strain sequencing project: providing services to taxonomists for standard genome sequencing and annotation.</title>
        <authorList>
            <consortium name="The Broad Institute Genomics Platform"/>
            <consortium name="The Broad Institute Genome Sequencing Center for Infectious Disease"/>
            <person name="Wu L."/>
            <person name="Ma J."/>
        </authorList>
    </citation>
    <scope>NUCLEOTIDE SEQUENCE [LARGE SCALE GENOMIC DNA]</scope>
    <source>
        <strain evidence="15">CGMCC 1.19032</strain>
    </source>
</reference>
<dbReference type="Proteomes" id="UP001595969">
    <property type="component" value="Unassembled WGS sequence"/>
</dbReference>
<comment type="similarity">
    <text evidence="11">Belongs to the ribonuclease M5 family.</text>
</comment>
<dbReference type="InterPro" id="IPR025156">
    <property type="entry name" value="RNase_M5_C"/>
</dbReference>
<dbReference type="PANTHER" id="PTHR39156:SF1">
    <property type="entry name" value="RIBONUCLEASE M5"/>
    <property type="match status" value="1"/>
</dbReference>
<dbReference type="PANTHER" id="PTHR39156">
    <property type="entry name" value="RIBONUCLEASE M5"/>
    <property type="match status" value="1"/>
</dbReference>
<keyword evidence="8 11" id="KW-0378">Hydrolase</keyword>
<dbReference type="RefSeq" id="WP_204653872.1">
    <property type="nucleotide sequence ID" value="NZ_JAFBFD010000015.1"/>
</dbReference>
<dbReference type="SUPFAM" id="SSF110455">
    <property type="entry name" value="Toprim domain"/>
    <property type="match status" value="1"/>
</dbReference>
<feature type="domain" description="Toprim" evidence="13">
    <location>
        <begin position="7"/>
        <end position="90"/>
    </location>
</feature>
<dbReference type="PROSITE" id="PS50880">
    <property type="entry name" value="TOPRIM"/>
    <property type="match status" value="1"/>
</dbReference>
<keyword evidence="4 11" id="KW-0540">Nuclease</keyword>
<evidence type="ECO:0000256" key="8">
    <source>
        <dbReference type="ARBA" id="ARBA00022801"/>
    </source>
</evidence>
<dbReference type="Pfam" id="PF01751">
    <property type="entry name" value="Toprim"/>
    <property type="match status" value="1"/>
</dbReference>
<dbReference type="InterPro" id="IPR004466">
    <property type="entry name" value="RNase_M5"/>
</dbReference>
<dbReference type="Pfam" id="PF13331">
    <property type="entry name" value="DUF4093"/>
    <property type="match status" value="1"/>
</dbReference>
<name>A0ABV9MYH0_9ENTE</name>
<sequence>MGKPIIEEIIVVEGKDDTKRIQEVVSADTIETIGSAINENILQQIEHAQEIRGVIVFTDPDFSGEKIRKIIMEAVPEVKHAFLPRAQAKGKKKNRSLGVEHASDAAILEALNRVVVPVAEKTTQPTIRQSDLFALGLMAGSGAKELREKLGDELRIGYTNGKQLQKRLAMFQITYEELIAALKKVEEKE</sequence>
<protein>
    <recommendedName>
        <fullName evidence="11 12">Ribonuclease M5</fullName>
        <ecNumber evidence="11 12">3.1.26.8</ecNumber>
    </recommendedName>
    <alternativeName>
        <fullName evidence="11">RNase M5</fullName>
    </alternativeName>
    <alternativeName>
        <fullName evidence="11">Ribosomal RNA terminal maturase M5</fullName>
    </alternativeName>
</protein>
<evidence type="ECO:0000256" key="6">
    <source>
        <dbReference type="ARBA" id="ARBA00022730"/>
    </source>
</evidence>
<comment type="caution">
    <text evidence="14">The sequence shown here is derived from an EMBL/GenBank/DDBJ whole genome shotgun (WGS) entry which is preliminary data.</text>
</comment>
<keyword evidence="5" id="KW-0479">Metal-binding</keyword>
<evidence type="ECO:0000256" key="2">
    <source>
        <dbReference type="ARBA" id="ARBA00022517"/>
    </source>
</evidence>
<keyword evidence="10 11" id="KW-0694">RNA-binding</keyword>
<evidence type="ECO:0000256" key="1">
    <source>
        <dbReference type="ARBA" id="ARBA00022490"/>
    </source>
</evidence>
<keyword evidence="15" id="KW-1185">Reference proteome</keyword>